<evidence type="ECO:0000259" key="6">
    <source>
        <dbReference type="Pfam" id="PF00700"/>
    </source>
</evidence>
<feature type="domain" description="Flagellin C-terminal" evidence="6">
    <location>
        <begin position="186"/>
        <end position="269"/>
    </location>
</feature>
<dbReference type="PRINTS" id="PR00207">
    <property type="entry name" value="FLAGELLIN"/>
</dbReference>
<keyword evidence="7" id="KW-0282">Flagellum</keyword>
<keyword evidence="3 4" id="KW-0975">Bacterial flagellum</keyword>
<comment type="function">
    <text evidence="4">Flagellin is the subunit protein which polymerizes to form the filaments of bacterial flagella.</text>
</comment>
<dbReference type="Gene3D" id="1.20.1330.10">
    <property type="entry name" value="f41 fragment of flagellin, N-terminal domain"/>
    <property type="match status" value="1"/>
</dbReference>
<evidence type="ECO:0000256" key="1">
    <source>
        <dbReference type="ARBA" id="ARBA00005709"/>
    </source>
</evidence>
<dbReference type="PANTHER" id="PTHR42792">
    <property type="entry name" value="FLAGELLIN"/>
    <property type="match status" value="1"/>
</dbReference>
<dbReference type="RefSeq" id="WP_344797876.1">
    <property type="nucleotide sequence ID" value="NZ_BAABBN010000006.1"/>
</dbReference>
<dbReference type="Pfam" id="PF00700">
    <property type="entry name" value="Flagellin_C"/>
    <property type="match status" value="1"/>
</dbReference>
<keyword evidence="8" id="KW-1185">Reference proteome</keyword>
<organism evidence="7 8">
    <name type="scientific">Litoribacillus peritrichatus</name>
    <dbReference type="NCBI Taxonomy" id="718191"/>
    <lineage>
        <taxon>Bacteria</taxon>
        <taxon>Pseudomonadati</taxon>
        <taxon>Pseudomonadota</taxon>
        <taxon>Gammaproteobacteria</taxon>
        <taxon>Oceanospirillales</taxon>
        <taxon>Oceanospirillaceae</taxon>
        <taxon>Litoribacillus</taxon>
    </lineage>
</organism>
<comment type="subcellular location">
    <subcellularLocation>
        <location evidence="4">Secreted</location>
    </subcellularLocation>
    <subcellularLocation>
        <location evidence="4">Bacterial flagellum</location>
    </subcellularLocation>
</comment>
<dbReference type="Proteomes" id="UP001501565">
    <property type="component" value="Unassembled WGS sequence"/>
</dbReference>
<dbReference type="Gene3D" id="6.10.10.10">
    <property type="entry name" value="Flagellar export chaperone, C-terminal domain"/>
    <property type="match status" value="1"/>
</dbReference>
<dbReference type="Pfam" id="PF00669">
    <property type="entry name" value="Flagellin_N"/>
    <property type="match status" value="1"/>
</dbReference>
<keyword evidence="2 4" id="KW-0964">Secreted</keyword>
<dbReference type="InterPro" id="IPR046358">
    <property type="entry name" value="Flagellin_C"/>
</dbReference>
<evidence type="ECO:0000256" key="2">
    <source>
        <dbReference type="ARBA" id="ARBA00022525"/>
    </source>
</evidence>
<dbReference type="PANTHER" id="PTHR42792:SF2">
    <property type="entry name" value="FLAGELLIN"/>
    <property type="match status" value="1"/>
</dbReference>
<dbReference type="InterPro" id="IPR001492">
    <property type="entry name" value="Flagellin"/>
</dbReference>
<keyword evidence="7" id="KW-0966">Cell projection</keyword>
<dbReference type="EMBL" id="BAABBN010000006">
    <property type="protein sequence ID" value="GAA3923057.1"/>
    <property type="molecule type" value="Genomic_DNA"/>
</dbReference>
<reference evidence="8" key="1">
    <citation type="journal article" date="2019" name="Int. J. Syst. Evol. Microbiol.">
        <title>The Global Catalogue of Microorganisms (GCM) 10K type strain sequencing project: providing services to taxonomists for standard genome sequencing and annotation.</title>
        <authorList>
            <consortium name="The Broad Institute Genomics Platform"/>
            <consortium name="The Broad Institute Genome Sequencing Center for Infectious Disease"/>
            <person name="Wu L."/>
            <person name="Ma J."/>
        </authorList>
    </citation>
    <scope>NUCLEOTIDE SEQUENCE [LARGE SCALE GENOMIC DNA]</scope>
    <source>
        <strain evidence="8">JCM 17551</strain>
    </source>
</reference>
<name>A0ABP7MIK4_9GAMM</name>
<keyword evidence="7" id="KW-0969">Cilium</keyword>
<protein>
    <recommendedName>
        <fullName evidence="4">Flagellin</fullName>
    </recommendedName>
</protein>
<evidence type="ECO:0000256" key="3">
    <source>
        <dbReference type="ARBA" id="ARBA00023143"/>
    </source>
</evidence>
<gene>
    <name evidence="7" type="ORF">GCM10022277_18720</name>
</gene>
<accession>A0ABP7MIK4</accession>
<evidence type="ECO:0000313" key="7">
    <source>
        <dbReference type="EMBL" id="GAA3923057.1"/>
    </source>
</evidence>
<evidence type="ECO:0000313" key="8">
    <source>
        <dbReference type="Proteomes" id="UP001501565"/>
    </source>
</evidence>
<feature type="domain" description="Flagellin N-terminal" evidence="5">
    <location>
        <begin position="6"/>
        <end position="138"/>
    </location>
</feature>
<evidence type="ECO:0000259" key="5">
    <source>
        <dbReference type="Pfam" id="PF00669"/>
    </source>
</evidence>
<proteinExistence type="inferred from homology"/>
<dbReference type="InterPro" id="IPR042187">
    <property type="entry name" value="Flagellin_C_sub2"/>
</dbReference>
<comment type="similarity">
    <text evidence="1 4">Belongs to the bacterial flagellin family.</text>
</comment>
<dbReference type="SUPFAM" id="SSF64518">
    <property type="entry name" value="Phase 1 flagellin"/>
    <property type="match status" value="1"/>
</dbReference>
<sequence>MAIGFNADAQQAAFARNRIQNDPTQNFQRISSGSRINSAADDAAGLLISTGFTASISGTEQAIRNSNDAISLNQTAEGAVSSVQDDLQRIRELSAQSSNGTLTDQDRQGLQAEVDQLVENISETISGSDFNGISLLNDDSDVNFQVGPDAGDTLTLERGNLEQQLADLGINDINISTQAGAQSALGVVDDALDVTSQAAANFGANQNRLSSTIDNLANTVVNESAANSRIADADLAKEISELASRLVKEEAQNSAQAQANSNFKIMLRLFEG</sequence>
<evidence type="ECO:0000256" key="4">
    <source>
        <dbReference type="RuleBase" id="RU362073"/>
    </source>
</evidence>
<dbReference type="InterPro" id="IPR001029">
    <property type="entry name" value="Flagellin_N"/>
</dbReference>
<comment type="caution">
    <text evidence="7">The sequence shown here is derived from an EMBL/GenBank/DDBJ whole genome shotgun (WGS) entry which is preliminary data.</text>
</comment>